<dbReference type="AlphaFoldDB" id="A0A8S1LPA4"/>
<dbReference type="EMBL" id="CAJJDM010000041">
    <property type="protein sequence ID" value="CAD8068649.1"/>
    <property type="molecule type" value="Genomic_DNA"/>
</dbReference>
<dbReference type="OMA" id="SHWIFPL"/>
<feature type="transmembrane region" description="Helical" evidence="1">
    <location>
        <begin position="55"/>
        <end position="76"/>
    </location>
</feature>
<organism evidence="2 3">
    <name type="scientific">Paramecium primaurelia</name>
    <dbReference type="NCBI Taxonomy" id="5886"/>
    <lineage>
        <taxon>Eukaryota</taxon>
        <taxon>Sar</taxon>
        <taxon>Alveolata</taxon>
        <taxon>Ciliophora</taxon>
        <taxon>Intramacronucleata</taxon>
        <taxon>Oligohymenophorea</taxon>
        <taxon>Peniculida</taxon>
        <taxon>Parameciidae</taxon>
        <taxon>Paramecium</taxon>
    </lineage>
</organism>
<keyword evidence="3" id="KW-1185">Reference proteome</keyword>
<gene>
    <name evidence="2" type="ORF">PPRIM_AZ9-3.1.T0420265</name>
</gene>
<evidence type="ECO:0000256" key="1">
    <source>
        <dbReference type="SAM" id="Phobius"/>
    </source>
</evidence>
<evidence type="ECO:0000313" key="3">
    <source>
        <dbReference type="Proteomes" id="UP000688137"/>
    </source>
</evidence>
<evidence type="ECO:0000313" key="2">
    <source>
        <dbReference type="EMBL" id="CAD8068649.1"/>
    </source>
</evidence>
<evidence type="ECO:0008006" key="4">
    <source>
        <dbReference type="Google" id="ProtNLM"/>
    </source>
</evidence>
<feature type="transmembrane region" description="Helical" evidence="1">
    <location>
        <begin position="88"/>
        <end position="109"/>
    </location>
</feature>
<dbReference type="Proteomes" id="UP000688137">
    <property type="component" value="Unassembled WGS sequence"/>
</dbReference>
<keyword evidence="1" id="KW-0812">Transmembrane</keyword>
<accession>A0A8S1LPA4</accession>
<name>A0A8S1LPA4_PARPR</name>
<keyword evidence="1" id="KW-1133">Transmembrane helix</keyword>
<keyword evidence="1" id="KW-0472">Membrane</keyword>
<comment type="caution">
    <text evidence="2">The sequence shown here is derived from an EMBL/GenBank/DDBJ whole genome shotgun (WGS) entry which is preliminary data.</text>
</comment>
<feature type="transmembrane region" description="Helical" evidence="1">
    <location>
        <begin position="162"/>
        <end position="185"/>
    </location>
</feature>
<reference evidence="2" key="1">
    <citation type="submission" date="2021-01" db="EMBL/GenBank/DDBJ databases">
        <authorList>
            <consortium name="Genoscope - CEA"/>
            <person name="William W."/>
        </authorList>
    </citation>
    <scope>NUCLEOTIDE SEQUENCE</scope>
</reference>
<sequence>MNKEKDNQELLIGKDWEGNQIHIHHDDIHKAEYLDVQAMLNDTLDKLDKIEKIEIFMTFLNFTTKALSLYLVLIYYDTVFKFDSLLLFSYLLYALLELVAFGAAFAVVLSARIISALLGVNVFYLDSFIYLPILYSVFKFCFVVTFLVQSLTVVIFSKFSHWIFPLVLIASLFVTLILQVSRLILMIGGKVSSISRCFDTNWIFKVLAPENWQKSYQFTRNMLYQFLNIFEELNPEYKEFIQKGFKYQKQVIELKEDIQWAKDFIKRSIIENNDIQGNPSSNKQSLVIQQ</sequence>
<protein>
    <recommendedName>
        <fullName evidence="4">Transmembrane protein</fullName>
    </recommendedName>
</protein>
<feature type="transmembrane region" description="Helical" evidence="1">
    <location>
        <begin position="129"/>
        <end position="156"/>
    </location>
</feature>
<proteinExistence type="predicted"/>